<keyword evidence="1" id="KW-1133">Transmembrane helix</keyword>
<feature type="transmembrane region" description="Helical" evidence="1">
    <location>
        <begin position="41"/>
        <end position="62"/>
    </location>
</feature>
<protein>
    <submittedName>
        <fullName evidence="2">Uncharacterized protein</fullName>
    </submittedName>
</protein>
<evidence type="ECO:0000313" key="3">
    <source>
        <dbReference type="Proteomes" id="UP000037035"/>
    </source>
</evidence>
<reference evidence="2 3" key="1">
    <citation type="submission" date="2015-08" db="EMBL/GenBank/DDBJ databases">
        <title>Next Generation Sequencing and Analysis of the Genome of Puccinia sorghi L Schw, the Causal Agent of Maize Common Rust.</title>
        <authorList>
            <person name="Rochi L."/>
            <person name="Burguener G."/>
            <person name="Darino M."/>
            <person name="Turjanski A."/>
            <person name="Kreff E."/>
            <person name="Dieguez M.J."/>
            <person name="Sacco F."/>
        </authorList>
    </citation>
    <scope>NUCLEOTIDE SEQUENCE [LARGE SCALE GENOMIC DNA]</scope>
    <source>
        <strain evidence="2 3">RO10H11247</strain>
    </source>
</reference>
<keyword evidence="3" id="KW-1185">Reference proteome</keyword>
<dbReference type="AlphaFoldDB" id="A0A0L6U6W4"/>
<proteinExistence type="predicted"/>
<comment type="caution">
    <text evidence="2">The sequence shown here is derived from an EMBL/GenBank/DDBJ whole genome shotgun (WGS) entry which is preliminary data.</text>
</comment>
<feature type="transmembrane region" description="Helical" evidence="1">
    <location>
        <begin position="12"/>
        <end position="29"/>
    </location>
</feature>
<dbReference type="Proteomes" id="UP000037035">
    <property type="component" value="Unassembled WGS sequence"/>
</dbReference>
<evidence type="ECO:0000313" key="2">
    <source>
        <dbReference type="EMBL" id="KNZ44259.1"/>
    </source>
</evidence>
<organism evidence="2 3">
    <name type="scientific">Puccinia sorghi</name>
    <dbReference type="NCBI Taxonomy" id="27349"/>
    <lineage>
        <taxon>Eukaryota</taxon>
        <taxon>Fungi</taxon>
        <taxon>Dikarya</taxon>
        <taxon>Basidiomycota</taxon>
        <taxon>Pucciniomycotina</taxon>
        <taxon>Pucciniomycetes</taxon>
        <taxon>Pucciniales</taxon>
        <taxon>Pucciniaceae</taxon>
        <taxon>Puccinia</taxon>
    </lineage>
</organism>
<accession>A0A0L6U6W4</accession>
<evidence type="ECO:0000256" key="1">
    <source>
        <dbReference type="SAM" id="Phobius"/>
    </source>
</evidence>
<sequence length="332" mass="37563">MTFMIHQEPITIHLNIWMWCNCAICMLYFHPPFSSDPQHPILIQILKITPLTLSLISIYSLIDFLHHYPPFLYGVIPFLSPLCFQLTSSKCIHIGMIQHETWIASIAVIYPDVCSLFIFLHPRGIRSSSHHSLQEFKKQVSLPETKMNKETEQADRVSHDAERRCRKSSQEGGIRPELIIQRIVVEVSPRILEHGEFEPSLIMRRGVLWMMEMTAGGGIRWARFLSKRKQDRECTGLCVVGLALEKRLESGVRKPSASDTVDGVGLCGLECCCCSTSSDDGKTLEGVPADAEGARDRIGLQLSRRGSCTLEGPEYASHDQFMFLFFHACLNL</sequence>
<dbReference type="VEuPathDB" id="FungiDB:VP01_934g1"/>
<feature type="transmembrane region" description="Helical" evidence="1">
    <location>
        <begin position="71"/>
        <end position="96"/>
    </location>
</feature>
<gene>
    <name evidence="2" type="ORF">VP01_934g1</name>
</gene>
<dbReference type="EMBL" id="LAVV01014993">
    <property type="protein sequence ID" value="KNZ44259.1"/>
    <property type="molecule type" value="Genomic_DNA"/>
</dbReference>
<keyword evidence="1" id="KW-0812">Transmembrane</keyword>
<name>A0A0L6U6W4_9BASI</name>
<keyword evidence="1" id="KW-0472">Membrane</keyword>